<keyword evidence="4" id="KW-0571">Peptide transport</keyword>
<proteinExistence type="inferred from homology"/>
<evidence type="ECO:0000256" key="4">
    <source>
        <dbReference type="ARBA" id="ARBA00022856"/>
    </source>
</evidence>
<feature type="transmembrane region" description="Helical" evidence="7">
    <location>
        <begin position="96"/>
        <end position="113"/>
    </location>
</feature>
<feature type="transmembrane region" description="Helical" evidence="7">
    <location>
        <begin position="241"/>
        <end position="262"/>
    </location>
</feature>
<evidence type="ECO:0000256" key="5">
    <source>
        <dbReference type="ARBA" id="ARBA00022989"/>
    </source>
</evidence>
<comment type="subcellular location">
    <subcellularLocation>
        <location evidence="1">Membrane</location>
        <topology evidence="1">Multi-pass membrane protein</topology>
    </subcellularLocation>
</comment>
<feature type="transmembrane region" description="Helical" evidence="7">
    <location>
        <begin position="36"/>
        <end position="55"/>
    </location>
</feature>
<feature type="transmembrane region" description="Helical" evidence="7">
    <location>
        <begin position="119"/>
        <end position="144"/>
    </location>
</feature>
<protein>
    <submittedName>
        <fullName evidence="8">Oligopeptide:H+ symporter</fullName>
    </submittedName>
</protein>
<keyword evidence="4" id="KW-0813">Transport</keyword>
<feature type="transmembrane region" description="Helical" evidence="7">
    <location>
        <begin position="472"/>
        <end position="491"/>
    </location>
</feature>
<sequence length="544" mass="59804">MREAAQDAPPAGEKARLPGQIPYIIGNEACERFSFYGMRNILVPFLVGSVLLSYLPEAERQGMAKEVFHSFVIGVYFFPLLGGWLSDRFFGKYNTILWLSLLYCVGHACLALFEENRTGFYTGLFLIALGSGGIKPLVSAFVGDQFNQSNKHMAKVVYDAFYWTINFGSFFASLLMPRILSAYGPAIAFGIPGILMFIATIIFWMGRRKYVNMPPTPPDPNGFMAVTMTALRGGANGDKGVGTFTAIGGVVLAIAMLAGWAMNALGNGGFWPESIKFVATFCLALGSVLLFGGIGTALQLERARGLHPDEAVDGVRAVLRILIVFAIVSPFWSLFDQKASTWVLQGKEMMLPHDQWWWPSWLVKDATQMQALNPLLVMLLIPFNNLVLYPALSKMGFQVTALRRMGWGIAFSGLAWVVAGMIQLQIDAGDPTSLAWQILPYALLTFGEVLVSATGLEFAYSQAPQPMKGVIMSFWLLSVTFGNVWVLLTNAGVKSEFMVAQIASSGMTESAFLMFFFAGFAFVAAVIFALYAKRYPMQDYYRAA</sequence>
<keyword evidence="4" id="KW-0653">Protein transport</keyword>
<dbReference type="InterPro" id="IPR018456">
    <property type="entry name" value="PTR2_symporter_CS"/>
</dbReference>
<gene>
    <name evidence="8" type="ORF">ACFQ0E_12450</name>
</gene>
<feature type="transmembrane region" description="Helical" evidence="7">
    <location>
        <begin position="371"/>
        <end position="392"/>
    </location>
</feature>
<feature type="transmembrane region" description="Helical" evidence="7">
    <location>
        <begin position="274"/>
        <end position="296"/>
    </location>
</feature>
<organism evidence="8 9">
    <name type="scientific">Lysobacter brunescens</name>
    <dbReference type="NCBI Taxonomy" id="262323"/>
    <lineage>
        <taxon>Bacteria</taxon>
        <taxon>Pseudomonadati</taxon>
        <taxon>Pseudomonadota</taxon>
        <taxon>Gammaproteobacteria</taxon>
        <taxon>Lysobacterales</taxon>
        <taxon>Lysobacteraceae</taxon>
        <taxon>Lysobacter</taxon>
    </lineage>
</organism>
<keyword evidence="6 7" id="KW-0472">Membrane</keyword>
<dbReference type="EMBL" id="JBHTIF010000002">
    <property type="protein sequence ID" value="MFD0726404.1"/>
    <property type="molecule type" value="Genomic_DNA"/>
</dbReference>
<dbReference type="Gene3D" id="1.20.1250.20">
    <property type="entry name" value="MFS general substrate transporter like domains"/>
    <property type="match status" value="1"/>
</dbReference>
<dbReference type="InterPro" id="IPR005279">
    <property type="entry name" value="Dipep/tripep_permease"/>
</dbReference>
<dbReference type="NCBIfam" id="TIGR00924">
    <property type="entry name" value="yjdL_sub1_fam"/>
    <property type="match status" value="1"/>
</dbReference>
<feature type="transmembrane region" description="Helical" evidence="7">
    <location>
        <begin position="67"/>
        <end position="84"/>
    </location>
</feature>
<comment type="caution">
    <text evidence="8">The sequence shown here is derived from an EMBL/GenBank/DDBJ whole genome shotgun (WGS) entry which is preliminary data.</text>
</comment>
<keyword evidence="3 7" id="KW-0812">Transmembrane</keyword>
<reference evidence="9" key="1">
    <citation type="journal article" date="2019" name="Int. J. Syst. Evol. Microbiol.">
        <title>The Global Catalogue of Microorganisms (GCM) 10K type strain sequencing project: providing services to taxonomists for standard genome sequencing and annotation.</title>
        <authorList>
            <consortium name="The Broad Institute Genomics Platform"/>
            <consortium name="The Broad Institute Genome Sequencing Center for Infectious Disease"/>
            <person name="Wu L."/>
            <person name="Ma J."/>
        </authorList>
    </citation>
    <scope>NUCLEOTIDE SEQUENCE [LARGE SCALE GENOMIC DNA]</scope>
    <source>
        <strain evidence="9">CCUG 55585</strain>
    </source>
</reference>
<evidence type="ECO:0000313" key="9">
    <source>
        <dbReference type="Proteomes" id="UP001597110"/>
    </source>
</evidence>
<feature type="transmembrane region" description="Helical" evidence="7">
    <location>
        <begin position="511"/>
        <end position="532"/>
    </location>
</feature>
<evidence type="ECO:0000256" key="3">
    <source>
        <dbReference type="ARBA" id="ARBA00022692"/>
    </source>
</evidence>
<evidence type="ECO:0000256" key="7">
    <source>
        <dbReference type="SAM" id="Phobius"/>
    </source>
</evidence>
<dbReference type="Pfam" id="PF00854">
    <property type="entry name" value="PTR2"/>
    <property type="match status" value="1"/>
</dbReference>
<dbReference type="PROSITE" id="PS01022">
    <property type="entry name" value="PTR2_1"/>
    <property type="match status" value="1"/>
</dbReference>
<dbReference type="InterPro" id="IPR036259">
    <property type="entry name" value="MFS_trans_sf"/>
</dbReference>
<dbReference type="SUPFAM" id="SSF103473">
    <property type="entry name" value="MFS general substrate transporter"/>
    <property type="match status" value="1"/>
</dbReference>
<feature type="transmembrane region" description="Helical" evidence="7">
    <location>
        <begin position="317"/>
        <end position="335"/>
    </location>
</feature>
<keyword evidence="9" id="KW-1185">Reference proteome</keyword>
<dbReference type="Proteomes" id="UP001597110">
    <property type="component" value="Unassembled WGS sequence"/>
</dbReference>
<evidence type="ECO:0000256" key="2">
    <source>
        <dbReference type="ARBA" id="ARBA00005982"/>
    </source>
</evidence>
<evidence type="ECO:0000256" key="6">
    <source>
        <dbReference type="ARBA" id="ARBA00023136"/>
    </source>
</evidence>
<feature type="transmembrane region" description="Helical" evidence="7">
    <location>
        <begin position="438"/>
        <end position="460"/>
    </location>
</feature>
<dbReference type="PANTHER" id="PTHR11654">
    <property type="entry name" value="OLIGOPEPTIDE TRANSPORTER-RELATED"/>
    <property type="match status" value="1"/>
</dbReference>
<evidence type="ECO:0000313" key="8">
    <source>
        <dbReference type="EMBL" id="MFD0726404.1"/>
    </source>
</evidence>
<feature type="transmembrane region" description="Helical" evidence="7">
    <location>
        <begin position="182"/>
        <end position="204"/>
    </location>
</feature>
<keyword evidence="5 7" id="KW-1133">Transmembrane helix</keyword>
<comment type="similarity">
    <text evidence="2">Belongs to the major facilitator superfamily. Proton-dependent oligopeptide transporter (POT/PTR) (TC 2.A.17) family.</text>
</comment>
<accession>A0ABW2YD64</accession>
<dbReference type="RefSeq" id="WP_386824273.1">
    <property type="nucleotide sequence ID" value="NZ_JBHTIF010000002.1"/>
</dbReference>
<feature type="transmembrane region" description="Helical" evidence="7">
    <location>
        <begin position="404"/>
        <end position="426"/>
    </location>
</feature>
<evidence type="ECO:0000256" key="1">
    <source>
        <dbReference type="ARBA" id="ARBA00004141"/>
    </source>
</evidence>
<dbReference type="InterPro" id="IPR000109">
    <property type="entry name" value="POT_fam"/>
</dbReference>
<name>A0ABW2YD64_9GAMM</name>